<dbReference type="AlphaFoldDB" id="A0A0F9E6A3"/>
<protein>
    <submittedName>
        <fullName evidence="1">Uncharacterized protein</fullName>
    </submittedName>
</protein>
<comment type="caution">
    <text evidence="1">The sequence shown here is derived from an EMBL/GenBank/DDBJ whole genome shotgun (WGS) entry which is preliminary data.</text>
</comment>
<name>A0A0F9E6A3_9ZZZZ</name>
<gene>
    <name evidence="1" type="ORF">LCGC14_2113780</name>
</gene>
<reference evidence="1" key="1">
    <citation type="journal article" date="2015" name="Nature">
        <title>Complex archaea that bridge the gap between prokaryotes and eukaryotes.</title>
        <authorList>
            <person name="Spang A."/>
            <person name="Saw J.H."/>
            <person name="Jorgensen S.L."/>
            <person name="Zaremba-Niedzwiedzka K."/>
            <person name="Martijn J."/>
            <person name="Lind A.E."/>
            <person name="van Eijk R."/>
            <person name="Schleper C."/>
            <person name="Guy L."/>
            <person name="Ettema T.J."/>
        </authorList>
    </citation>
    <scope>NUCLEOTIDE SEQUENCE</scope>
</reference>
<feature type="non-terminal residue" evidence="1">
    <location>
        <position position="160"/>
    </location>
</feature>
<dbReference type="EMBL" id="LAZR01026177">
    <property type="protein sequence ID" value="KKL69548.1"/>
    <property type="molecule type" value="Genomic_DNA"/>
</dbReference>
<sequence length="160" mass="17595">MSRQIKGLPLDKVQEVFKKLKFRTEGLYIDNWTGVGKPIVNISLIPETVSPYRRVGATGRRTTAACVHGYRAIFQALVAAGATDNIANTRGSWRHEPDIKLIEPVGTDAQRAEVNKILGAKCGCKVEIPDTALTITPPVLEEIDEESMRSVVPFQSHITV</sequence>
<evidence type="ECO:0000313" key="1">
    <source>
        <dbReference type="EMBL" id="KKL69548.1"/>
    </source>
</evidence>
<organism evidence="1">
    <name type="scientific">marine sediment metagenome</name>
    <dbReference type="NCBI Taxonomy" id="412755"/>
    <lineage>
        <taxon>unclassified sequences</taxon>
        <taxon>metagenomes</taxon>
        <taxon>ecological metagenomes</taxon>
    </lineage>
</organism>
<proteinExistence type="predicted"/>
<accession>A0A0F9E6A3</accession>